<organism evidence="2 3">
    <name type="scientific">Helianthus annuus</name>
    <name type="common">Common sunflower</name>
    <dbReference type="NCBI Taxonomy" id="4232"/>
    <lineage>
        <taxon>Eukaryota</taxon>
        <taxon>Viridiplantae</taxon>
        <taxon>Streptophyta</taxon>
        <taxon>Embryophyta</taxon>
        <taxon>Tracheophyta</taxon>
        <taxon>Spermatophyta</taxon>
        <taxon>Magnoliopsida</taxon>
        <taxon>eudicotyledons</taxon>
        <taxon>Gunneridae</taxon>
        <taxon>Pentapetalae</taxon>
        <taxon>asterids</taxon>
        <taxon>campanulids</taxon>
        <taxon>Asterales</taxon>
        <taxon>Asteraceae</taxon>
        <taxon>Asteroideae</taxon>
        <taxon>Heliantheae alliance</taxon>
        <taxon>Heliantheae</taxon>
        <taxon>Helianthus</taxon>
    </lineage>
</organism>
<protein>
    <submittedName>
        <fullName evidence="2">Uncharacterized protein</fullName>
    </submittedName>
</protein>
<accession>A0A9K3IR91</accession>
<dbReference type="EMBL" id="MNCJ02000321">
    <property type="protein sequence ID" value="KAF5801357.1"/>
    <property type="molecule type" value="Genomic_DNA"/>
</dbReference>
<gene>
    <name evidence="2" type="ORF">HanXRQr2_Chr06g0247191</name>
</gene>
<reference evidence="2" key="2">
    <citation type="submission" date="2020-06" db="EMBL/GenBank/DDBJ databases">
        <title>Helianthus annuus Genome sequencing and assembly Release 2.</title>
        <authorList>
            <person name="Gouzy J."/>
            <person name="Langlade N."/>
            <person name="Munos S."/>
        </authorList>
    </citation>
    <scope>NUCLEOTIDE SEQUENCE</scope>
    <source>
        <tissue evidence="2">Leaves</tissue>
    </source>
</reference>
<name>A0A9K3IR91_HELAN</name>
<dbReference type="Proteomes" id="UP000215914">
    <property type="component" value="Unassembled WGS sequence"/>
</dbReference>
<evidence type="ECO:0000256" key="1">
    <source>
        <dbReference type="SAM" id="MobiDB-lite"/>
    </source>
</evidence>
<comment type="caution">
    <text evidence="2">The sequence shown here is derived from an EMBL/GenBank/DDBJ whole genome shotgun (WGS) entry which is preliminary data.</text>
</comment>
<feature type="region of interest" description="Disordered" evidence="1">
    <location>
        <begin position="84"/>
        <end position="108"/>
    </location>
</feature>
<dbReference type="AlphaFoldDB" id="A0A9K3IR91"/>
<dbReference type="Gramene" id="mRNA:HanXRQr2_Chr06g0247191">
    <property type="protein sequence ID" value="CDS:HanXRQr2_Chr06g0247191.1"/>
    <property type="gene ID" value="HanXRQr2_Chr06g0247191"/>
</dbReference>
<keyword evidence="3" id="KW-1185">Reference proteome</keyword>
<reference evidence="2" key="1">
    <citation type="journal article" date="2017" name="Nature">
        <title>The sunflower genome provides insights into oil metabolism, flowering and Asterid evolution.</title>
        <authorList>
            <person name="Badouin H."/>
            <person name="Gouzy J."/>
            <person name="Grassa C.J."/>
            <person name="Murat F."/>
            <person name="Staton S.E."/>
            <person name="Cottret L."/>
            <person name="Lelandais-Briere C."/>
            <person name="Owens G.L."/>
            <person name="Carrere S."/>
            <person name="Mayjonade B."/>
            <person name="Legrand L."/>
            <person name="Gill N."/>
            <person name="Kane N.C."/>
            <person name="Bowers J.E."/>
            <person name="Hubner S."/>
            <person name="Bellec A."/>
            <person name="Berard A."/>
            <person name="Berges H."/>
            <person name="Blanchet N."/>
            <person name="Boniface M.C."/>
            <person name="Brunel D."/>
            <person name="Catrice O."/>
            <person name="Chaidir N."/>
            <person name="Claudel C."/>
            <person name="Donnadieu C."/>
            <person name="Faraut T."/>
            <person name="Fievet G."/>
            <person name="Helmstetter N."/>
            <person name="King M."/>
            <person name="Knapp S.J."/>
            <person name="Lai Z."/>
            <person name="Le Paslier M.C."/>
            <person name="Lippi Y."/>
            <person name="Lorenzon L."/>
            <person name="Mandel J.R."/>
            <person name="Marage G."/>
            <person name="Marchand G."/>
            <person name="Marquand E."/>
            <person name="Bret-Mestries E."/>
            <person name="Morien E."/>
            <person name="Nambeesan S."/>
            <person name="Nguyen T."/>
            <person name="Pegot-Espagnet P."/>
            <person name="Pouilly N."/>
            <person name="Raftis F."/>
            <person name="Sallet E."/>
            <person name="Schiex T."/>
            <person name="Thomas J."/>
            <person name="Vandecasteele C."/>
            <person name="Vares D."/>
            <person name="Vear F."/>
            <person name="Vautrin S."/>
            <person name="Crespi M."/>
            <person name="Mangin B."/>
            <person name="Burke J.M."/>
            <person name="Salse J."/>
            <person name="Munos S."/>
            <person name="Vincourt P."/>
            <person name="Rieseberg L.H."/>
            <person name="Langlade N.B."/>
        </authorList>
    </citation>
    <scope>NUCLEOTIDE SEQUENCE</scope>
    <source>
        <tissue evidence="2">Leaves</tissue>
    </source>
</reference>
<sequence>MQQFGKKQLIRIFLGLYNKGVASGVNLTGDFDGVGLISKGRQSNGKFSPSSSWIDKSMLKCDHCDMTKHTKEECFRLMGYPKWWADGHKKGRDGKGGRRQWQSRDHQQ</sequence>
<feature type="compositionally biased region" description="Basic and acidic residues" evidence="1">
    <location>
        <begin position="85"/>
        <end position="108"/>
    </location>
</feature>
<proteinExistence type="predicted"/>
<evidence type="ECO:0000313" key="3">
    <source>
        <dbReference type="Proteomes" id="UP000215914"/>
    </source>
</evidence>
<evidence type="ECO:0000313" key="2">
    <source>
        <dbReference type="EMBL" id="KAF5801357.1"/>
    </source>
</evidence>